<sequence>MQYGLCIDYSPPKLVDSRRALACANSGHGDNDASQSKGSSPGHQQYLVPAILPMTIRHSSSTMASVSLSTTAAQQVNPYLGHEEKTAYVAFSLKQFKRSASVCAGDAQHASFLPEGLFTVVLAHVMAHAQHGASQAPKLSRTHAVCFMESTKLELQLVPAVGGIKMKITSAQPGAMLHMLHTMISEAARERYFELKSSLLLPFDDKMLLFFEDVLYHHKSKQDMWVDEQLLPPDDLVAKYGRLLPVLGLQDKYDVFISYRQRANMVMALHPRLEQHNLVAFLDANNLETGLNFKLSFMTAIGLSLVACPIVSAATIMQMRQLQHSDYYPARFDLLLSW</sequence>
<dbReference type="AlphaFoldDB" id="F2UT97"/>
<keyword evidence="1" id="KW-0812">Transmembrane</keyword>
<keyword evidence="1" id="KW-1133">Transmembrane helix</keyword>
<organism evidence="3">
    <name type="scientific">Salpingoeca rosetta (strain ATCC 50818 / BSB-021)</name>
    <dbReference type="NCBI Taxonomy" id="946362"/>
    <lineage>
        <taxon>Eukaryota</taxon>
        <taxon>Choanoflagellata</taxon>
        <taxon>Craspedida</taxon>
        <taxon>Salpingoecidae</taxon>
        <taxon>Salpingoeca</taxon>
    </lineage>
</organism>
<dbReference type="Proteomes" id="UP000007799">
    <property type="component" value="Unassembled WGS sequence"/>
</dbReference>
<proteinExistence type="predicted"/>
<dbReference type="EMBL" id="GL833006">
    <property type="protein sequence ID" value="EGD81853.1"/>
    <property type="molecule type" value="Genomic_DNA"/>
</dbReference>
<keyword evidence="1" id="KW-0472">Membrane</keyword>
<dbReference type="InParanoid" id="F2UT97"/>
<dbReference type="Gene3D" id="3.40.50.10140">
    <property type="entry name" value="Toll/interleukin-1 receptor homology (TIR) domain"/>
    <property type="match status" value="1"/>
</dbReference>
<feature type="transmembrane region" description="Helical" evidence="1">
    <location>
        <begin position="295"/>
        <end position="317"/>
    </location>
</feature>
<dbReference type="GeneID" id="16068128"/>
<gene>
    <name evidence="2" type="ORF">PTSG_11392</name>
</gene>
<accession>F2UT97</accession>
<name>F2UT97_SALR5</name>
<keyword evidence="3" id="KW-1185">Reference proteome</keyword>
<evidence type="ECO:0000256" key="1">
    <source>
        <dbReference type="SAM" id="Phobius"/>
    </source>
</evidence>
<dbReference type="SUPFAM" id="SSF52200">
    <property type="entry name" value="Toll/Interleukin receptor TIR domain"/>
    <property type="match status" value="1"/>
</dbReference>
<dbReference type="InterPro" id="IPR035897">
    <property type="entry name" value="Toll_tir_struct_dom_sf"/>
</dbReference>
<dbReference type="RefSeq" id="XP_004987608.1">
    <property type="nucleotide sequence ID" value="XM_004987551.1"/>
</dbReference>
<evidence type="ECO:0000313" key="3">
    <source>
        <dbReference type="Proteomes" id="UP000007799"/>
    </source>
</evidence>
<evidence type="ECO:0000313" key="2">
    <source>
        <dbReference type="EMBL" id="EGD81853.1"/>
    </source>
</evidence>
<reference evidence="2" key="1">
    <citation type="submission" date="2009-08" db="EMBL/GenBank/DDBJ databases">
        <title>Annotation of Salpingoeca rosetta.</title>
        <authorList>
            <consortium name="The Broad Institute Genome Sequencing Platform"/>
            <person name="Russ C."/>
            <person name="Cuomo C."/>
            <person name="Burger G."/>
            <person name="Gray M.W."/>
            <person name="Holland P.W.H."/>
            <person name="King N."/>
            <person name="Lang F.B.F."/>
            <person name="Roger A.J."/>
            <person name="Ruiz-Trillo I."/>
            <person name="Young S.K."/>
            <person name="Zeng Q."/>
            <person name="Gargeya S."/>
            <person name="Alvarado L."/>
            <person name="Berlin A."/>
            <person name="Chapman S.B."/>
            <person name="Chen Z."/>
            <person name="Freedman E."/>
            <person name="Gellesch M."/>
            <person name="Goldberg J."/>
            <person name="Griggs A."/>
            <person name="Gujja S."/>
            <person name="Heilman E."/>
            <person name="Heiman D."/>
            <person name="Howarth C."/>
            <person name="Mehta T."/>
            <person name="Neiman D."/>
            <person name="Pearson M."/>
            <person name="Roberts A."/>
            <person name="Saif S."/>
            <person name="Shea T."/>
            <person name="Shenoy N."/>
            <person name="Sisk P."/>
            <person name="Stolte C."/>
            <person name="Sykes S."/>
            <person name="White J."/>
            <person name="Yandava C."/>
            <person name="Haas B."/>
            <person name="Nusbaum C."/>
            <person name="Birren B."/>
        </authorList>
    </citation>
    <scope>NUCLEOTIDE SEQUENCE [LARGE SCALE GENOMIC DNA]</scope>
    <source>
        <strain evidence="2">ATCC 50818</strain>
    </source>
</reference>
<dbReference type="KEGG" id="sre:PTSG_11392"/>
<protein>
    <submittedName>
        <fullName evidence="2">Uncharacterized protein</fullName>
    </submittedName>
</protein>